<feature type="region of interest" description="Disordered" evidence="1">
    <location>
        <begin position="1"/>
        <end position="98"/>
    </location>
</feature>
<evidence type="ECO:0000313" key="3">
    <source>
        <dbReference type="Proteomes" id="UP000694387"/>
    </source>
</evidence>
<evidence type="ECO:0000313" key="2">
    <source>
        <dbReference type="Ensembl" id="ENSEASP00005051003.1"/>
    </source>
</evidence>
<sequence>TAKQSNIRANFENLAKEKEQEDRRKAEAERAQSVAKERQEQEEPRRQLDEQARARKQTPPASPAPQPAQERPPSSPIYEDAASFKAEPSYRGPVSEPEPVYSTEAAYYQDAHSQQGLAYAPEAVYESTEAQGHYPAGASATPSPSVTISGSGFQVPCSWETVVEAHRIAVLRELTERILSHNQYRL</sequence>
<dbReference type="GeneTree" id="ENSGT00940000158565"/>
<organism evidence="2 3">
    <name type="scientific">Equus asinus</name>
    <name type="common">Donkey</name>
    <name type="synonym">Equus africanus asinus</name>
    <dbReference type="NCBI Taxonomy" id="9793"/>
    <lineage>
        <taxon>Eukaryota</taxon>
        <taxon>Metazoa</taxon>
        <taxon>Chordata</taxon>
        <taxon>Craniata</taxon>
        <taxon>Vertebrata</taxon>
        <taxon>Euteleostomi</taxon>
        <taxon>Mammalia</taxon>
        <taxon>Eutheria</taxon>
        <taxon>Laurasiatheria</taxon>
        <taxon>Perissodactyla</taxon>
        <taxon>Equidae</taxon>
        <taxon>Equus</taxon>
    </lineage>
</organism>
<feature type="compositionally biased region" description="Basic and acidic residues" evidence="1">
    <location>
        <begin position="14"/>
        <end position="53"/>
    </location>
</feature>
<reference evidence="2" key="2">
    <citation type="submission" date="2025-08" db="UniProtKB">
        <authorList>
            <consortium name="Ensembl"/>
        </authorList>
    </citation>
    <scope>IDENTIFICATION</scope>
</reference>
<proteinExistence type="predicted"/>
<reference evidence="2" key="3">
    <citation type="submission" date="2025-09" db="UniProtKB">
        <authorList>
            <consortium name="Ensembl"/>
        </authorList>
    </citation>
    <scope>IDENTIFICATION</scope>
</reference>
<dbReference type="AlphaFoldDB" id="A0A9L0JF92"/>
<dbReference type="Proteomes" id="UP000694387">
    <property type="component" value="Chromosome 13"/>
</dbReference>
<keyword evidence="3" id="KW-1185">Reference proteome</keyword>
<reference evidence="2 3" key="1">
    <citation type="journal article" date="2020" name="Nat. Commun.">
        <title>Donkey genomes provide new insights into domestication and selection for coat color.</title>
        <authorList>
            <person name="Wang"/>
            <person name="C."/>
            <person name="Li"/>
            <person name="H."/>
            <person name="Guo"/>
            <person name="Y."/>
            <person name="Huang"/>
            <person name="J."/>
            <person name="Sun"/>
            <person name="Y."/>
            <person name="Min"/>
            <person name="J."/>
            <person name="Wang"/>
            <person name="J."/>
            <person name="Fang"/>
            <person name="X."/>
            <person name="Zhao"/>
            <person name="Z."/>
            <person name="Wang"/>
            <person name="S."/>
            <person name="Zhang"/>
            <person name="Y."/>
            <person name="Liu"/>
            <person name="Q."/>
            <person name="Jiang"/>
            <person name="Q."/>
            <person name="Wang"/>
            <person name="X."/>
            <person name="Guo"/>
            <person name="Y."/>
            <person name="Yang"/>
            <person name="C."/>
            <person name="Wang"/>
            <person name="Y."/>
            <person name="Tian"/>
            <person name="F."/>
            <person name="Zhuang"/>
            <person name="G."/>
            <person name="Fan"/>
            <person name="Y."/>
            <person name="Gao"/>
            <person name="Q."/>
            <person name="Li"/>
            <person name="Y."/>
            <person name="Ju"/>
            <person name="Z."/>
            <person name="Li"/>
            <person name="J."/>
            <person name="Li"/>
            <person name="R."/>
            <person name="Hou"/>
            <person name="M."/>
            <person name="Yang"/>
            <person name="G."/>
            <person name="Liu"/>
            <person name="G."/>
            <person name="Liu"/>
            <person name="W."/>
            <person name="Guo"/>
            <person name="J."/>
            <person name="Pan"/>
            <person name="S."/>
            <person name="Fan"/>
            <person name="G."/>
            <person name="Zhang"/>
            <person name="W."/>
            <person name="Zhang"/>
            <person name="R."/>
            <person name="Yu"/>
            <person name="J."/>
            <person name="Zhang"/>
            <person name="X."/>
            <person name="Yin"/>
            <person name="Q."/>
            <person name="Ji"/>
            <person name="C."/>
            <person name="Jin"/>
            <person name="Y."/>
            <person name="Yue"/>
            <person name="G."/>
            <person name="Liu"/>
            <person name="M."/>
            <person name="Xu"/>
            <person name="J."/>
            <person name="Liu"/>
            <person name="S."/>
            <person name="Jordana"/>
            <person name="J."/>
            <person name="Noce"/>
            <person name="A."/>
            <person name="Amills"/>
            <person name="M."/>
            <person name="Wu"/>
            <person name="D.D."/>
            <person name="Li"/>
            <person name="S."/>
            <person name="Zhou"/>
            <person name="X. and Zhong"/>
            <person name="J."/>
        </authorList>
    </citation>
    <scope>NUCLEOTIDE SEQUENCE [LARGE SCALE GENOMIC DNA]</scope>
</reference>
<evidence type="ECO:0000256" key="1">
    <source>
        <dbReference type="SAM" id="MobiDB-lite"/>
    </source>
</evidence>
<dbReference type="Ensembl" id="ENSEAST00005065056.1">
    <property type="protein sequence ID" value="ENSEASP00005051003.1"/>
    <property type="gene ID" value="ENSEASG00005029724.1"/>
</dbReference>
<protein>
    <submittedName>
        <fullName evidence="2">Uncharacterized protein</fullName>
    </submittedName>
</protein>
<name>A0A9L0JF92_EQUAS</name>
<accession>A0A9L0JF92</accession>